<evidence type="ECO:0000259" key="3">
    <source>
        <dbReference type="Pfam" id="PF07811"/>
    </source>
</evidence>
<dbReference type="Pfam" id="PF07811">
    <property type="entry name" value="TadE"/>
    <property type="match status" value="1"/>
</dbReference>
<dbReference type="Proteomes" id="UP001500843">
    <property type="component" value="Unassembled WGS sequence"/>
</dbReference>
<sequence>MPAATATPRAPDQCRALARPARAAAAGDTASSRSATAGRNRAERWPAGRRAAGRGQDGQATIQTAILLPLVLLLIIACIQATLWFAGRQVAIAAASEGARVTAAEGGTTQTGQAAAAQFAGTTGRGFLLVPHVSVSRTETTATVTVTGTTQSLVGGAGLSIAQTATMPVERLTAPVDTGAP</sequence>
<evidence type="ECO:0000313" key="4">
    <source>
        <dbReference type="EMBL" id="GAA4706698.1"/>
    </source>
</evidence>
<comment type="caution">
    <text evidence="4">The sequence shown here is derived from an EMBL/GenBank/DDBJ whole genome shotgun (WGS) entry which is preliminary data.</text>
</comment>
<organism evidence="4 5">
    <name type="scientific">Promicromonospora umidemergens</name>
    <dbReference type="NCBI Taxonomy" id="629679"/>
    <lineage>
        <taxon>Bacteria</taxon>
        <taxon>Bacillati</taxon>
        <taxon>Actinomycetota</taxon>
        <taxon>Actinomycetes</taxon>
        <taxon>Micrococcales</taxon>
        <taxon>Promicromonosporaceae</taxon>
        <taxon>Promicromonospora</taxon>
    </lineage>
</organism>
<keyword evidence="2" id="KW-1133">Transmembrane helix</keyword>
<dbReference type="InterPro" id="IPR012495">
    <property type="entry name" value="TadE-like_dom"/>
</dbReference>
<accession>A0ABP8XEW6</accession>
<feature type="region of interest" description="Disordered" evidence="1">
    <location>
        <begin position="1"/>
        <end position="56"/>
    </location>
</feature>
<feature type="compositionally biased region" description="Low complexity" evidence="1">
    <location>
        <begin position="15"/>
        <end position="39"/>
    </location>
</feature>
<evidence type="ECO:0000256" key="2">
    <source>
        <dbReference type="SAM" id="Phobius"/>
    </source>
</evidence>
<evidence type="ECO:0000313" key="5">
    <source>
        <dbReference type="Proteomes" id="UP001500843"/>
    </source>
</evidence>
<protein>
    <recommendedName>
        <fullName evidence="3">TadE-like domain-containing protein</fullName>
    </recommendedName>
</protein>
<proteinExistence type="predicted"/>
<reference evidence="5" key="1">
    <citation type="journal article" date="2019" name="Int. J. Syst. Evol. Microbiol.">
        <title>The Global Catalogue of Microorganisms (GCM) 10K type strain sequencing project: providing services to taxonomists for standard genome sequencing and annotation.</title>
        <authorList>
            <consortium name="The Broad Institute Genomics Platform"/>
            <consortium name="The Broad Institute Genome Sequencing Center for Infectious Disease"/>
            <person name="Wu L."/>
            <person name="Ma J."/>
        </authorList>
    </citation>
    <scope>NUCLEOTIDE SEQUENCE [LARGE SCALE GENOMIC DNA]</scope>
    <source>
        <strain evidence="5">JCM 17975</strain>
    </source>
</reference>
<keyword evidence="2" id="KW-0812">Transmembrane</keyword>
<dbReference type="EMBL" id="BAABHM010000012">
    <property type="protein sequence ID" value="GAA4706698.1"/>
    <property type="molecule type" value="Genomic_DNA"/>
</dbReference>
<keyword evidence="5" id="KW-1185">Reference proteome</keyword>
<feature type="domain" description="TadE-like" evidence="3">
    <location>
        <begin position="58"/>
        <end position="100"/>
    </location>
</feature>
<feature type="transmembrane region" description="Helical" evidence="2">
    <location>
        <begin position="66"/>
        <end position="86"/>
    </location>
</feature>
<evidence type="ECO:0000256" key="1">
    <source>
        <dbReference type="SAM" id="MobiDB-lite"/>
    </source>
</evidence>
<keyword evidence="2" id="KW-0472">Membrane</keyword>
<name>A0ABP8XEW6_9MICO</name>
<gene>
    <name evidence="4" type="ORF">GCM10023198_31180</name>
</gene>
<dbReference type="RefSeq" id="WP_253869304.1">
    <property type="nucleotide sequence ID" value="NZ_BAABHM010000012.1"/>
</dbReference>